<dbReference type="InterPro" id="IPR029787">
    <property type="entry name" value="Nucleotide_cyclase"/>
</dbReference>
<dbReference type="InterPro" id="IPR035919">
    <property type="entry name" value="EAL_sf"/>
</dbReference>
<dbReference type="PROSITE" id="PS50112">
    <property type="entry name" value="PAS"/>
    <property type="match status" value="2"/>
</dbReference>
<dbReference type="Pfam" id="PF08448">
    <property type="entry name" value="PAS_4"/>
    <property type="match status" value="1"/>
</dbReference>
<dbReference type="CDD" id="cd01949">
    <property type="entry name" value="GGDEF"/>
    <property type="match status" value="1"/>
</dbReference>
<keyword evidence="1" id="KW-0812">Transmembrane</keyword>
<dbReference type="Pfam" id="PF17159">
    <property type="entry name" value="MASE3"/>
    <property type="match status" value="1"/>
</dbReference>
<dbReference type="InterPro" id="IPR001633">
    <property type="entry name" value="EAL_dom"/>
</dbReference>
<dbReference type="RefSeq" id="WP_053085855.1">
    <property type="nucleotide sequence ID" value="NZ_CP014646.1"/>
</dbReference>
<feature type="transmembrane region" description="Helical" evidence="1">
    <location>
        <begin position="17"/>
        <end position="36"/>
    </location>
</feature>
<dbReference type="AlphaFoldDB" id="A0A140ICS3"/>
<dbReference type="STRING" id="1134435.AC731_000395"/>
<dbReference type="Proteomes" id="UP000036902">
    <property type="component" value="Chromosome"/>
</dbReference>
<keyword evidence="1" id="KW-1133">Transmembrane helix</keyword>
<accession>A0A140ICS3</accession>
<evidence type="ECO:0000259" key="3">
    <source>
        <dbReference type="PROSITE" id="PS50883"/>
    </source>
</evidence>
<dbReference type="SMART" id="SM00267">
    <property type="entry name" value="GGDEF"/>
    <property type="match status" value="1"/>
</dbReference>
<dbReference type="SUPFAM" id="SSF55785">
    <property type="entry name" value="PYP-like sensor domain (PAS domain)"/>
    <property type="match status" value="2"/>
</dbReference>
<dbReference type="SUPFAM" id="SSF55073">
    <property type="entry name" value="Nucleotide cyclase"/>
    <property type="match status" value="1"/>
</dbReference>
<dbReference type="Gene3D" id="3.20.20.450">
    <property type="entry name" value="EAL domain"/>
    <property type="match status" value="1"/>
</dbReference>
<gene>
    <name evidence="5" type="ORF">AC731_000395</name>
</gene>
<name>A0A140ICS3_9RHOO</name>
<dbReference type="InterPro" id="IPR001610">
    <property type="entry name" value="PAC"/>
</dbReference>
<feature type="transmembrane region" description="Helical" evidence="1">
    <location>
        <begin position="176"/>
        <end position="195"/>
    </location>
</feature>
<dbReference type="KEGG" id="thu:AC731_000395"/>
<dbReference type="SMART" id="SM00091">
    <property type="entry name" value="PAS"/>
    <property type="match status" value="2"/>
</dbReference>
<evidence type="ECO:0000256" key="1">
    <source>
        <dbReference type="SAM" id="Phobius"/>
    </source>
</evidence>
<evidence type="ECO:0000313" key="5">
    <source>
        <dbReference type="EMBL" id="AMO35548.1"/>
    </source>
</evidence>
<dbReference type="Gene3D" id="3.30.70.270">
    <property type="match status" value="1"/>
</dbReference>
<dbReference type="Gene3D" id="3.30.450.20">
    <property type="entry name" value="PAS domain"/>
    <property type="match status" value="2"/>
</dbReference>
<dbReference type="InterPro" id="IPR052155">
    <property type="entry name" value="Biofilm_reg_signaling"/>
</dbReference>
<dbReference type="FunFam" id="3.20.20.450:FF:000001">
    <property type="entry name" value="Cyclic di-GMP phosphodiesterase yahA"/>
    <property type="match status" value="1"/>
</dbReference>
<reference evidence="6" key="1">
    <citation type="submission" date="2016-03" db="EMBL/GenBank/DDBJ databases">
        <authorList>
            <person name="Ma C."/>
            <person name="Zhou S."/>
            <person name="Yang G."/>
        </authorList>
    </citation>
    <scope>NUCLEOTIDE SEQUENCE [LARGE SCALE GENOMIC DNA]</scope>
    <source>
        <strain evidence="6">SgZ-1</strain>
    </source>
</reference>
<dbReference type="InterPro" id="IPR000014">
    <property type="entry name" value="PAS"/>
</dbReference>
<evidence type="ECO:0000313" key="6">
    <source>
        <dbReference type="Proteomes" id="UP000036902"/>
    </source>
</evidence>
<feature type="transmembrane region" description="Helical" evidence="1">
    <location>
        <begin position="207"/>
        <end position="226"/>
    </location>
</feature>
<dbReference type="Pfam" id="PF13426">
    <property type="entry name" value="PAS_9"/>
    <property type="match status" value="1"/>
</dbReference>
<dbReference type="InterPro" id="IPR033425">
    <property type="entry name" value="MASE3"/>
</dbReference>
<keyword evidence="1" id="KW-0472">Membrane</keyword>
<feature type="domain" description="GGDEF" evidence="4">
    <location>
        <begin position="562"/>
        <end position="695"/>
    </location>
</feature>
<dbReference type="PROSITE" id="PS50883">
    <property type="entry name" value="EAL"/>
    <property type="match status" value="1"/>
</dbReference>
<dbReference type="SMART" id="SM00086">
    <property type="entry name" value="PAC"/>
    <property type="match status" value="2"/>
</dbReference>
<feature type="domain" description="EAL" evidence="3">
    <location>
        <begin position="704"/>
        <end position="958"/>
    </location>
</feature>
<dbReference type="InterPro" id="IPR000160">
    <property type="entry name" value="GGDEF_dom"/>
</dbReference>
<dbReference type="NCBIfam" id="TIGR00229">
    <property type="entry name" value="sensory_box"/>
    <property type="match status" value="2"/>
</dbReference>
<sequence>MIALNLDHAAPGKATPLLGLGHVGGLVVFCALLHLSARYNYLLFHTLVETIRIVVLGSIFVLAWNARRWVSDGFLVIVGIASLGVAALEILHTLAFKGLNLFPGYDANLPTQLWIAFRYMEGIAFLFAVHRLRRPVQAHLLLTTTGIVTVLLATLIFSGNFPDCYIEGSGLTPFKIVSEFILIGIFSMCAGAIYLQRQHFAPSVARLLIASMLISALADFAFTSYAGVFDSANEVGHYLLFISSFLLYRAVLVAGLATPFDLLFRSLKQKEAELESKVVERTSALRKSQALNRAVVENSPAVIYLTDLDCRYTLANAAFERLVGRPRREILGKTAFELFPQDVAFRLDRRNHNVIATNQALLETEDVGTSQQGETRHFKSVHFPLQDEHGAVVGMGGIATDVTDSLIAEERYGAIIRSSMDAFMMVDEEARLLEVNDAACELSGYTREELLRLRVSDLDTAVDEPKLQAAMRNIARDGSSRIDSRWRRKDGELRDVELSVQCLVYGGVPRYYCFVRDISGRKAAAARIEYLAHHDLLTALPNKLLFQQQCHEALLNAEREGRNCALVYLDLDDFKAVNDTLGHAVGDALLCELAARVRTLIDEHGLACRVGGDEFLVLVGDAGDQQRLAAFAERTLALLAEPVQLDGTFQTCTVSLGIARFPNDGTDFDTLYRKADMAMSQAKTAGRNTFRFFDEAMHAQLVERRHLLSLLRGALERHELRLHYQPQIDLHTGEVIGAEALIRWQHPELGVVSPARFIPIAEESGLIVPIGNWVMREACRQAKAWQDAGLPRFVVAVNLSAVQFRLPDFCQTVADALTDSGLSPDCLELELTESLLINDADGVLETVRELKALGLQLSIDDFGTGYSSLAYLKRFDVDKLKIDQSFVRDMDRDADSAALVLAIVQMAHSLGLKTIAEGVEHEHLAAALRSLNCDEAQGYHFARPMPAGDFEGWLRNVVALPEDR</sequence>
<organism evidence="5 6">
    <name type="scientific">Thauera humireducens</name>
    <dbReference type="NCBI Taxonomy" id="1134435"/>
    <lineage>
        <taxon>Bacteria</taxon>
        <taxon>Pseudomonadati</taxon>
        <taxon>Pseudomonadota</taxon>
        <taxon>Betaproteobacteria</taxon>
        <taxon>Rhodocyclales</taxon>
        <taxon>Zoogloeaceae</taxon>
        <taxon>Thauera</taxon>
    </lineage>
</organism>
<proteinExistence type="predicted"/>
<evidence type="ECO:0000259" key="4">
    <source>
        <dbReference type="PROSITE" id="PS50887"/>
    </source>
</evidence>
<dbReference type="Pfam" id="PF00563">
    <property type="entry name" value="EAL"/>
    <property type="match status" value="1"/>
</dbReference>
<dbReference type="EMBL" id="CP014646">
    <property type="protein sequence ID" value="AMO35548.1"/>
    <property type="molecule type" value="Genomic_DNA"/>
</dbReference>
<feature type="transmembrane region" description="Helical" evidence="1">
    <location>
        <begin position="42"/>
        <end position="66"/>
    </location>
</feature>
<dbReference type="SUPFAM" id="SSF141868">
    <property type="entry name" value="EAL domain-like"/>
    <property type="match status" value="1"/>
</dbReference>
<feature type="transmembrane region" description="Helical" evidence="1">
    <location>
        <begin position="136"/>
        <end position="156"/>
    </location>
</feature>
<feature type="transmembrane region" description="Helical" evidence="1">
    <location>
        <begin position="73"/>
        <end position="91"/>
    </location>
</feature>
<dbReference type="CDD" id="cd01948">
    <property type="entry name" value="EAL"/>
    <property type="match status" value="1"/>
</dbReference>
<dbReference type="InterPro" id="IPR035965">
    <property type="entry name" value="PAS-like_dom_sf"/>
</dbReference>
<dbReference type="InterPro" id="IPR013656">
    <property type="entry name" value="PAS_4"/>
</dbReference>
<dbReference type="PROSITE" id="PS50887">
    <property type="entry name" value="GGDEF"/>
    <property type="match status" value="1"/>
</dbReference>
<dbReference type="PANTHER" id="PTHR44757">
    <property type="entry name" value="DIGUANYLATE CYCLASE DGCP"/>
    <property type="match status" value="1"/>
</dbReference>
<dbReference type="CDD" id="cd00130">
    <property type="entry name" value="PAS"/>
    <property type="match status" value="2"/>
</dbReference>
<dbReference type="PANTHER" id="PTHR44757:SF2">
    <property type="entry name" value="BIOFILM ARCHITECTURE MAINTENANCE PROTEIN MBAA"/>
    <property type="match status" value="1"/>
</dbReference>
<dbReference type="SMART" id="SM00052">
    <property type="entry name" value="EAL"/>
    <property type="match status" value="1"/>
</dbReference>
<dbReference type="Pfam" id="PF00990">
    <property type="entry name" value="GGDEF"/>
    <property type="match status" value="1"/>
</dbReference>
<feature type="domain" description="PAS" evidence="2">
    <location>
        <begin position="288"/>
        <end position="358"/>
    </location>
</feature>
<feature type="domain" description="PAS" evidence="2">
    <location>
        <begin position="408"/>
        <end position="478"/>
    </location>
</feature>
<dbReference type="NCBIfam" id="TIGR00254">
    <property type="entry name" value="GGDEF"/>
    <property type="match status" value="1"/>
</dbReference>
<dbReference type="InterPro" id="IPR043128">
    <property type="entry name" value="Rev_trsase/Diguanyl_cyclase"/>
</dbReference>
<protein>
    <recommendedName>
        <fullName evidence="7">Diguanylate cyclase</fullName>
    </recommendedName>
</protein>
<evidence type="ECO:0000259" key="2">
    <source>
        <dbReference type="PROSITE" id="PS50112"/>
    </source>
</evidence>
<keyword evidence="6" id="KW-1185">Reference proteome</keyword>
<evidence type="ECO:0008006" key="7">
    <source>
        <dbReference type="Google" id="ProtNLM"/>
    </source>
</evidence>